<name>A0A1S7LPH3_MAGMO</name>
<organism evidence="1">
    <name type="scientific">Magnetococcus massalia (strain MO-1)</name>
    <dbReference type="NCBI Taxonomy" id="451514"/>
    <lineage>
        <taxon>Bacteria</taxon>
        <taxon>Pseudomonadati</taxon>
        <taxon>Pseudomonadota</taxon>
        <taxon>Magnetococcia</taxon>
        <taxon>Magnetococcales</taxon>
        <taxon>Magnetococcaceae</taxon>
        <taxon>Magnetococcus</taxon>
    </lineage>
</organism>
<protein>
    <submittedName>
        <fullName evidence="1">Uncharacterized protein</fullName>
    </submittedName>
</protein>
<gene>
    <name evidence="1" type="ORF">MAGMO_3936</name>
</gene>
<proteinExistence type="predicted"/>
<dbReference type="AlphaFoldDB" id="A0A1S7LPH3"/>
<dbReference type="EMBL" id="LO017727">
    <property type="protein sequence ID" value="CRH08064.1"/>
    <property type="molecule type" value="Genomic_DNA"/>
</dbReference>
<accession>A0A1S7LPH3</accession>
<evidence type="ECO:0000313" key="1">
    <source>
        <dbReference type="EMBL" id="CRH08064.1"/>
    </source>
</evidence>
<sequence>MGRRRQIKKTHLLYGEGADEKAFINYLADLYEEERVSVTAENGNGGSAARIIEDAKLFAKDSEKFDRKGLILDGDTGIPSDAQERLKGWAPIFVMDPCLEAAVLEILNEPLPDGCKKGGGKGTCTTCKKRLHELFGEYRSTDKAAYHAILDKERIDQFAKGDSELQKLIKRLLKFFEP</sequence>
<reference evidence="1" key="1">
    <citation type="submission" date="2015-04" db="EMBL/GenBank/DDBJ databases">
        <authorList>
            <person name="Syromyatnikov M.Y."/>
            <person name="Popov V.N."/>
        </authorList>
    </citation>
    <scope>NUCLEOTIDE SEQUENCE</scope>
    <source>
        <strain evidence="1">MO-1</strain>
    </source>
</reference>